<feature type="non-terminal residue" evidence="1">
    <location>
        <position position="1"/>
    </location>
</feature>
<sequence length="217" mass="25394">PEHPTQCSYERKKLYHRPPFTEWPKNLKEAVNLFEKPEDEHFDTNNSVLETVVIIQNNGNDPIYIPNDKHKLLSFDTANEQGVILFRVYSRKVDTAITYSPETGIKLYLLICEAKRLNKHQGGDYNKLCRMLNDAANSFILYWAKKCKKVTKELKKLFCEFRWIGLFSSGHFQMNLKVIEKIQKIVDQINVEESENFETPLEYLKKVIGETPSTPHK</sequence>
<comment type="caution">
    <text evidence="1">The sequence shown here is derived from an EMBL/GenBank/DDBJ whole genome shotgun (WGS) entry which is preliminary data.</text>
</comment>
<dbReference type="AlphaFoldDB" id="A0A9N9GPC2"/>
<evidence type="ECO:0000313" key="2">
    <source>
        <dbReference type="Proteomes" id="UP000789405"/>
    </source>
</evidence>
<dbReference type="EMBL" id="CAJVPY010004595">
    <property type="protein sequence ID" value="CAG8623551.1"/>
    <property type="molecule type" value="Genomic_DNA"/>
</dbReference>
<keyword evidence="2" id="KW-1185">Reference proteome</keyword>
<evidence type="ECO:0000313" key="1">
    <source>
        <dbReference type="EMBL" id="CAG8623551.1"/>
    </source>
</evidence>
<dbReference type="OrthoDB" id="2396959at2759"/>
<proteinExistence type="predicted"/>
<protein>
    <submittedName>
        <fullName evidence="1">2168_t:CDS:1</fullName>
    </submittedName>
</protein>
<organism evidence="1 2">
    <name type="scientific">Dentiscutata erythropus</name>
    <dbReference type="NCBI Taxonomy" id="1348616"/>
    <lineage>
        <taxon>Eukaryota</taxon>
        <taxon>Fungi</taxon>
        <taxon>Fungi incertae sedis</taxon>
        <taxon>Mucoromycota</taxon>
        <taxon>Glomeromycotina</taxon>
        <taxon>Glomeromycetes</taxon>
        <taxon>Diversisporales</taxon>
        <taxon>Gigasporaceae</taxon>
        <taxon>Dentiscutata</taxon>
    </lineage>
</organism>
<gene>
    <name evidence="1" type="ORF">DERYTH_LOCUS8766</name>
</gene>
<name>A0A9N9GPC2_9GLOM</name>
<dbReference type="Proteomes" id="UP000789405">
    <property type="component" value="Unassembled WGS sequence"/>
</dbReference>
<reference evidence="1" key="1">
    <citation type="submission" date="2021-06" db="EMBL/GenBank/DDBJ databases">
        <authorList>
            <person name="Kallberg Y."/>
            <person name="Tangrot J."/>
            <person name="Rosling A."/>
        </authorList>
    </citation>
    <scope>NUCLEOTIDE SEQUENCE</scope>
    <source>
        <strain evidence="1">MA453B</strain>
    </source>
</reference>
<accession>A0A9N9GPC2</accession>